<gene>
    <name evidence="2" type="ORF">BCO71033_02738</name>
</gene>
<dbReference type="Proteomes" id="UP000494109">
    <property type="component" value="Unassembled WGS sequence"/>
</dbReference>
<feature type="signal peptide" evidence="1">
    <location>
        <begin position="1"/>
        <end position="20"/>
    </location>
</feature>
<evidence type="ECO:0000313" key="2">
    <source>
        <dbReference type="EMBL" id="VWD15196.1"/>
    </source>
</evidence>
<protein>
    <submittedName>
        <fullName evidence="2">Putative phage lipoprotein</fullName>
    </submittedName>
</protein>
<reference evidence="2 3" key="1">
    <citation type="submission" date="2019-09" db="EMBL/GenBank/DDBJ databases">
        <authorList>
            <person name="Depoorter E."/>
        </authorList>
    </citation>
    <scope>NUCLEOTIDE SEQUENCE [LARGE SCALE GENOMIC DNA]</scope>
    <source>
        <strain evidence="2">R-71033</strain>
    </source>
</reference>
<sequence length="149" mass="14473">MKTNLMLLAAGIVASASILAGCQSAPTLTFSQQVAIACGAANGEIAILKADGIFTGGAAATLDNTVQPAIAKACAVGSTVTSPDLQTIVDSTLPAVKALIDASSLPNKAAADAAIDTAILAFNVAISMHQAAAAPPASASTPLAGSEIQ</sequence>
<dbReference type="RefSeq" id="WP_235986549.1">
    <property type="nucleotide sequence ID" value="NZ_CABVQS010000010.1"/>
</dbReference>
<evidence type="ECO:0000256" key="1">
    <source>
        <dbReference type="SAM" id="SignalP"/>
    </source>
</evidence>
<keyword evidence="1" id="KW-0732">Signal</keyword>
<name>A0A6P2Y4U0_9BURK</name>
<dbReference type="PROSITE" id="PS51257">
    <property type="entry name" value="PROKAR_LIPOPROTEIN"/>
    <property type="match status" value="1"/>
</dbReference>
<feature type="chain" id="PRO_5027051818" evidence="1">
    <location>
        <begin position="21"/>
        <end position="149"/>
    </location>
</feature>
<evidence type="ECO:0000313" key="3">
    <source>
        <dbReference type="Proteomes" id="UP000494109"/>
    </source>
</evidence>
<dbReference type="AlphaFoldDB" id="A0A6P2Y4U0"/>
<dbReference type="EMBL" id="CABVQS010000010">
    <property type="protein sequence ID" value="VWD15196.1"/>
    <property type="molecule type" value="Genomic_DNA"/>
</dbReference>
<accession>A0A6P2Y4U0</accession>
<organism evidence="2 3">
    <name type="scientific">Burkholderia contaminans</name>
    <dbReference type="NCBI Taxonomy" id="488447"/>
    <lineage>
        <taxon>Bacteria</taxon>
        <taxon>Pseudomonadati</taxon>
        <taxon>Pseudomonadota</taxon>
        <taxon>Betaproteobacteria</taxon>
        <taxon>Burkholderiales</taxon>
        <taxon>Burkholderiaceae</taxon>
        <taxon>Burkholderia</taxon>
        <taxon>Burkholderia cepacia complex</taxon>
    </lineage>
</organism>
<keyword evidence="2" id="KW-0449">Lipoprotein</keyword>
<proteinExistence type="predicted"/>